<evidence type="ECO:0000313" key="6">
    <source>
        <dbReference type="Proteomes" id="UP000663877"/>
    </source>
</evidence>
<protein>
    <recommendedName>
        <fullName evidence="4">Rab-GAP TBC domain-containing protein</fullName>
    </recommendedName>
</protein>
<dbReference type="SMART" id="SM00164">
    <property type="entry name" value="TBC"/>
    <property type="match status" value="1"/>
</dbReference>
<feature type="region of interest" description="Disordered" evidence="3">
    <location>
        <begin position="276"/>
        <end position="302"/>
    </location>
</feature>
<feature type="region of interest" description="Disordered" evidence="3">
    <location>
        <begin position="490"/>
        <end position="536"/>
    </location>
</feature>
<feature type="region of interest" description="Disordered" evidence="3">
    <location>
        <begin position="990"/>
        <end position="1021"/>
    </location>
</feature>
<feature type="region of interest" description="Disordered" evidence="3">
    <location>
        <begin position="1055"/>
        <end position="1086"/>
    </location>
</feature>
<dbReference type="FunFam" id="1.10.8.270:FF:000001">
    <property type="entry name" value="TBC1 domain family member 1"/>
    <property type="match status" value="1"/>
</dbReference>
<dbReference type="SUPFAM" id="SSF50729">
    <property type="entry name" value="PH domain-like"/>
    <property type="match status" value="1"/>
</dbReference>
<dbReference type="Gene3D" id="1.10.8.270">
    <property type="entry name" value="putative rabgap domain of human tbc1 domain family member 14 like domains"/>
    <property type="match status" value="1"/>
</dbReference>
<proteinExistence type="predicted"/>
<evidence type="ECO:0000256" key="2">
    <source>
        <dbReference type="SAM" id="Coils"/>
    </source>
</evidence>
<dbReference type="Pfam" id="PF00566">
    <property type="entry name" value="RabGAP-TBC"/>
    <property type="match status" value="1"/>
</dbReference>
<gene>
    <name evidence="5" type="ORF">BJG266_LOCUS8002</name>
</gene>
<keyword evidence="2" id="KW-0175">Coiled coil</keyword>
<evidence type="ECO:0000256" key="3">
    <source>
        <dbReference type="SAM" id="MobiDB-lite"/>
    </source>
</evidence>
<dbReference type="FunFam" id="1.10.10.750:FF:000004">
    <property type="entry name" value="Putative rab gtpase-activating protein 1"/>
    <property type="match status" value="1"/>
</dbReference>
<dbReference type="PANTHER" id="PTHR47219">
    <property type="entry name" value="RAB GTPASE-ACTIVATING PROTEIN 1-LIKE"/>
    <property type="match status" value="1"/>
</dbReference>
<dbReference type="InterPro" id="IPR011993">
    <property type="entry name" value="PH-like_dom_sf"/>
</dbReference>
<organism evidence="5 6">
    <name type="scientific">Adineta steineri</name>
    <dbReference type="NCBI Taxonomy" id="433720"/>
    <lineage>
        <taxon>Eukaryota</taxon>
        <taxon>Metazoa</taxon>
        <taxon>Spiralia</taxon>
        <taxon>Gnathifera</taxon>
        <taxon>Rotifera</taxon>
        <taxon>Eurotatoria</taxon>
        <taxon>Bdelloidea</taxon>
        <taxon>Adinetida</taxon>
        <taxon>Adinetidae</taxon>
        <taxon>Adineta</taxon>
    </lineage>
</organism>
<dbReference type="Gene3D" id="2.30.29.30">
    <property type="entry name" value="Pleckstrin-homology domain (PH domain)/Phosphotyrosine-binding domain (PTB)"/>
    <property type="match status" value="1"/>
</dbReference>
<reference evidence="5" key="1">
    <citation type="submission" date="2021-02" db="EMBL/GenBank/DDBJ databases">
        <authorList>
            <person name="Nowell W R."/>
        </authorList>
    </citation>
    <scope>NUCLEOTIDE SEQUENCE</scope>
</reference>
<dbReference type="InterPro" id="IPR022164">
    <property type="entry name" value="Kinesin-like"/>
</dbReference>
<feature type="compositionally biased region" description="Low complexity" evidence="3">
    <location>
        <begin position="1059"/>
        <end position="1084"/>
    </location>
</feature>
<dbReference type="SMART" id="SM00462">
    <property type="entry name" value="PTB"/>
    <property type="match status" value="1"/>
</dbReference>
<feature type="compositionally biased region" description="Low complexity" evidence="3">
    <location>
        <begin position="276"/>
        <end position="296"/>
    </location>
</feature>
<dbReference type="GO" id="GO:0031267">
    <property type="term" value="F:small GTPase binding"/>
    <property type="evidence" value="ECO:0007669"/>
    <property type="project" value="TreeGrafter"/>
</dbReference>
<sequence length="1110" mass="125876">MDDSTSLSSLNSADFIFIGKEQPRLKVAAGGGSTDLENNMAEILNESSEQTTPNDSTIIPESNPIPQSDENLLQTSIKDDISITKQQQQRPDLTNNVLFHGVTYLGSASINAPRSEEELNRNMAILNEQSKLPIEVTLCVPDNANGVVRLLDPQTELEIISYRISQILFCARGPSNTPLACCWAFTTSRMSTTTNSSIQQNENGKVQQELLYQCQVFRCDIQDAIYKILLSFANAFRRSSSSSNNSTSSSGNQSSVSISRRTTSLIGQAIQATVAQLQQPSSNSNQSSNNQQQLPQRPSDGTIKFRCYSDIKEEAIDNKGNINFTSVPRVEKNVFRLRTDVRKNVTVALQQIRGFPLNIERCFGMLLAQGRNVRASDMQLLDLDSMGKSEDNRYYMVRANWDPSARGFKELTHLNEETPKGARVFLTIALDLVISGIQEPVRFLIEAKARVCVSNSKGDILSQDISDTIWSSFKKLSPFTEEFDMILKEVTPKSPSSSHQDDTYEVTLLESKSESERRAKLRQTAAAAEEDDDEPMVSGFGHVSKECDEEVLGNWSDILTKWRKNYSERPRGLQSLVRKGIPEALRGEVWQLLAGSVGDENEMINTYRLLLTKESSSERVILNDLNRTFPAHEYFKDAGGIGQEALYKLSRAYSVRDEEVGYCQGLSFVIATLLIHMPEEQAFMLLCKLMEDPRYILREMYKANFENLQVRFHQLTCLIQDNLPDLYAHFDDLKVECHMYASQWFLTLFTAKFPLYLVFRIMDIFLYEGFNALFGVGLALLKSCQKDLLSLDFEGIMRFFRVNLPKKYRSEDHADELIQTACSMKINVKKLKRYEKDFFTRRAEEEQGELPLQRLELDNKRLTETCMRSELENEMLALELVNDRVKLKSSLDEAEDRIETLTRELQATRSIVRESEQHTIRLDEELENIREAFRRTCDELQQTQKIVTDYKNICSQLNNQLDKQKEKYQNKIQSIQNRCCDSCKTSINGTISPASSTASTPERETINDDNDNDLPPISSIPSSVADRLRQVEIELAEKKLALTQALCENQELAHQLRHSTSVTSDSDTQSVNSMRSINNNNNNNSTVSWLSKTVNTIKEAASSTNRTKVN</sequence>
<dbReference type="Gene3D" id="1.10.472.80">
    <property type="entry name" value="Ypt/Rab-GAP domain of gyp1p, domain 3"/>
    <property type="match status" value="1"/>
</dbReference>
<keyword evidence="1" id="KW-0343">GTPase activation</keyword>
<evidence type="ECO:0000313" key="5">
    <source>
        <dbReference type="EMBL" id="CAF0853942.1"/>
    </source>
</evidence>
<dbReference type="CDD" id="cd01211">
    <property type="entry name" value="PTB_Rab6GAP"/>
    <property type="match status" value="1"/>
</dbReference>
<dbReference type="Gene3D" id="1.10.10.750">
    <property type="entry name" value="Ypt/Rab-GAP domain of gyp1p, domain 1"/>
    <property type="match status" value="1"/>
</dbReference>
<accession>A0A813WLA0</accession>
<dbReference type="InterPro" id="IPR050302">
    <property type="entry name" value="Rab_GAP_TBC_domain"/>
</dbReference>
<dbReference type="EMBL" id="CAJNOI010000024">
    <property type="protein sequence ID" value="CAF0853942.1"/>
    <property type="molecule type" value="Genomic_DNA"/>
</dbReference>
<dbReference type="InterPro" id="IPR006020">
    <property type="entry name" value="PTB/PI_dom"/>
</dbReference>
<dbReference type="InterPro" id="IPR000195">
    <property type="entry name" value="Rab-GAP-TBC_dom"/>
</dbReference>
<dbReference type="PANTHER" id="PTHR47219:SF9">
    <property type="entry name" value="GTPASE ACTIVATING PROTEIN AND CENTROSOME-ASSOCIATED, ISOFORM B"/>
    <property type="match status" value="1"/>
</dbReference>
<feature type="region of interest" description="Disordered" evidence="3">
    <location>
        <begin position="47"/>
        <end position="69"/>
    </location>
</feature>
<dbReference type="PROSITE" id="PS50086">
    <property type="entry name" value="TBC_RABGAP"/>
    <property type="match status" value="1"/>
</dbReference>
<dbReference type="GO" id="GO:0005096">
    <property type="term" value="F:GTPase activator activity"/>
    <property type="evidence" value="ECO:0007669"/>
    <property type="project" value="UniProtKB-KW"/>
</dbReference>
<dbReference type="SUPFAM" id="SSF47923">
    <property type="entry name" value="Ypt/Rab-GAP domain of gyp1p"/>
    <property type="match status" value="2"/>
</dbReference>
<dbReference type="Pfam" id="PF12473">
    <property type="entry name" value="DUF3694"/>
    <property type="match status" value="1"/>
</dbReference>
<evidence type="ECO:0000256" key="1">
    <source>
        <dbReference type="ARBA" id="ARBA00022468"/>
    </source>
</evidence>
<dbReference type="AlphaFoldDB" id="A0A813WLA0"/>
<evidence type="ECO:0000259" key="4">
    <source>
        <dbReference type="PROSITE" id="PS50086"/>
    </source>
</evidence>
<feature type="coiled-coil region" evidence="2">
    <location>
        <begin position="852"/>
        <end position="978"/>
    </location>
</feature>
<dbReference type="InterPro" id="IPR035969">
    <property type="entry name" value="Rab-GAP_TBC_sf"/>
</dbReference>
<dbReference type="Proteomes" id="UP000663877">
    <property type="component" value="Unassembled WGS sequence"/>
</dbReference>
<name>A0A813WLA0_9BILA</name>
<dbReference type="FunFam" id="1.10.472.80:FF:000027">
    <property type="entry name" value="GTPase activating protein (Evi5)"/>
    <property type="match status" value="1"/>
</dbReference>
<comment type="caution">
    <text evidence="5">The sequence shown here is derived from an EMBL/GenBank/DDBJ whole genome shotgun (WGS) entry which is preliminary data.</text>
</comment>
<feature type="domain" description="Rab-GAP TBC" evidence="4">
    <location>
        <begin position="580"/>
        <end position="769"/>
    </location>
</feature>